<evidence type="ECO:0000313" key="1">
    <source>
        <dbReference type="EMBL" id="GED25575.1"/>
    </source>
</evidence>
<reference evidence="2 3" key="1">
    <citation type="submission" date="2018-10" db="EMBL/GenBank/DDBJ databases">
        <title>Phylogenomics of Brevibacillus.</title>
        <authorList>
            <person name="Dunlap C."/>
        </authorList>
    </citation>
    <scope>NUCLEOTIDE SEQUENCE [LARGE SCALE GENOMIC DNA]</scope>
    <source>
        <strain evidence="2 3">NRRL NRS 1219</strain>
    </source>
</reference>
<gene>
    <name evidence="1" type="ORF">BAG01nite_16770</name>
    <name evidence="2" type="ORF">EB820_11535</name>
</gene>
<evidence type="ECO:0000313" key="4">
    <source>
        <dbReference type="Proteomes" id="UP000317180"/>
    </source>
</evidence>
<dbReference type="GeneID" id="82813004"/>
<dbReference type="EMBL" id="RHHN01000035">
    <property type="protein sequence ID" value="RNB55360.1"/>
    <property type="molecule type" value="Genomic_DNA"/>
</dbReference>
<dbReference type="AlphaFoldDB" id="A0A3M8AWA9"/>
<evidence type="ECO:0008006" key="5">
    <source>
        <dbReference type="Google" id="ProtNLM"/>
    </source>
</evidence>
<dbReference type="RefSeq" id="WP_005828092.1">
    <property type="nucleotide sequence ID" value="NZ_BJOD01000014.1"/>
</dbReference>
<accession>A0A3M8AWA9</accession>
<dbReference type="Proteomes" id="UP000317180">
    <property type="component" value="Unassembled WGS sequence"/>
</dbReference>
<comment type="caution">
    <text evidence="2">The sequence shown here is derived from an EMBL/GenBank/DDBJ whole genome shotgun (WGS) entry which is preliminary data.</text>
</comment>
<organism evidence="2 3">
    <name type="scientific">Brevibacillus agri</name>
    <dbReference type="NCBI Taxonomy" id="51101"/>
    <lineage>
        <taxon>Bacteria</taxon>
        <taxon>Bacillati</taxon>
        <taxon>Bacillota</taxon>
        <taxon>Bacilli</taxon>
        <taxon>Bacillales</taxon>
        <taxon>Paenibacillaceae</taxon>
        <taxon>Brevibacillus</taxon>
    </lineage>
</organism>
<sequence>MAFRDQVRRFEGKNVKVETVNCNFFGKLIEVKSSTIILREHDNHRRTIIRDSKIIAVTEHDHDC</sequence>
<keyword evidence="4" id="KW-1185">Reference proteome</keyword>
<protein>
    <recommendedName>
        <fullName evidence="5">DUF2642 domain-containing protein</fullName>
    </recommendedName>
</protein>
<evidence type="ECO:0000313" key="2">
    <source>
        <dbReference type="EMBL" id="RNB55360.1"/>
    </source>
</evidence>
<dbReference type="EMBL" id="BJOD01000014">
    <property type="protein sequence ID" value="GED25575.1"/>
    <property type="molecule type" value="Genomic_DNA"/>
</dbReference>
<proteinExistence type="predicted"/>
<dbReference type="Proteomes" id="UP000276178">
    <property type="component" value="Unassembled WGS sequence"/>
</dbReference>
<dbReference type="OrthoDB" id="2469304at2"/>
<evidence type="ECO:0000313" key="3">
    <source>
        <dbReference type="Proteomes" id="UP000276178"/>
    </source>
</evidence>
<reference evidence="1 4" key="2">
    <citation type="submission" date="2019-06" db="EMBL/GenBank/DDBJ databases">
        <title>Whole genome shotgun sequence of Brevibacillus agri NBRC 15538.</title>
        <authorList>
            <person name="Hosoyama A."/>
            <person name="Uohara A."/>
            <person name="Ohji S."/>
            <person name="Ichikawa N."/>
        </authorList>
    </citation>
    <scope>NUCLEOTIDE SEQUENCE [LARGE SCALE GENOMIC DNA]</scope>
    <source>
        <strain evidence="1 4">NBRC 15538</strain>
    </source>
</reference>
<name>A0A3M8AWA9_9BACL</name>